<evidence type="ECO:0000256" key="1">
    <source>
        <dbReference type="SAM" id="MobiDB-lite"/>
    </source>
</evidence>
<sequence length="186" mass="20644">MDKELCKTFGCCFTPLCSAHFRPTTARAWPLLSTATWCTTTRSTAARCRMRARRTADRDGGLRAEQPCAPPPPQAQISFDRLSFSDVVQFADFGPRLSLNQSKASEDENFFLKFQVLGDKLLQEEVLPPPPPPPQPTAFEEDKEGGGEEGRLLENVSLSQQQLSFVGRAEKTGVGEVKNRGRGRDR</sequence>
<organism evidence="2">
    <name type="scientific">Ananas comosus var. bracteatus</name>
    <name type="common">red pineapple</name>
    <dbReference type="NCBI Taxonomy" id="296719"/>
    <lineage>
        <taxon>Eukaryota</taxon>
        <taxon>Viridiplantae</taxon>
        <taxon>Streptophyta</taxon>
        <taxon>Embryophyta</taxon>
        <taxon>Tracheophyta</taxon>
        <taxon>Spermatophyta</taxon>
        <taxon>Magnoliopsida</taxon>
        <taxon>Liliopsida</taxon>
        <taxon>Poales</taxon>
        <taxon>Bromeliaceae</taxon>
        <taxon>Bromelioideae</taxon>
        <taxon>Ananas</taxon>
    </lineage>
</organism>
<feature type="compositionally biased region" description="Pro residues" evidence="1">
    <location>
        <begin position="127"/>
        <end position="136"/>
    </location>
</feature>
<feature type="region of interest" description="Disordered" evidence="1">
    <location>
        <begin position="124"/>
        <end position="154"/>
    </location>
</feature>
<evidence type="ECO:0000313" key="2">
    <source>
        <dbReference type="EMBL" id="CAD1836410.1"/>
    </source>
</evidence>
<accession>A0A6V7Q071</accession>
<dbReference type="EMBL" id="LR862131">
    <property type="protein sequence ID" value="CAD1836410.1"/>
    <property type="molecule type" value="Genomic_DNA"/>
</dbReference>
<dbReference type="AlphaFoldDB" id="A0A6V7Q071"/>
<name>A0A6V7Q071_ANACO</name>
<gene>
    <name evidence="2" type="ORF">CB5_LOCUS19621</name>
</gene>
<feature type="compositionally biased region" description="Basic and acidic residues" evidence="1">
    <location>
        <begin position="168"/>
        <end position="186"/>
    </location>
</feature>
<proteinExistence type="predicted"/>
<feature type="region of interest" description="Disordered" evidence="1">
    <location>
        <begin position="167"/>
        <end position="186"/>
    </location>
</feature>
<protein>
    <submittedName>
        <fullName evidence="2">Uncharacterized protein</fullName>
    </submittedName>
</protein>
<reference evidence="2" key="1">
    <citation type="submission" date="2020-07" db="EMBL/GenBank/DDBJ databases">
        <authorList>
            <person name="Lin J."/>
        </authorList>
    </citation>
    <scope>NUCLEOTIDE SEQUENCE</scope>
</reference>